<reference evidence="2" key="1">
    <citation type="submission" date="2021-11" db="EMBL/GenBank/DDBJ databases">
        <authorList>
            <consortium name="Genoscope - CEA"/>
            <person name="William W."/>
        </authorList>
    </citation>
    <scope>NUCLEOTIDE SEQUENCE</scope>
</reference>
<gene>
    <name evidence="2" type="ORF">PECAL_2P19700</name>
</gene>
<evidence type="ECO:0000313" key="2">
    <source>
        <dbReference type="EMBL" id="CAH0368874.1"/>
    </source>
</evidence>
<evidence type="ECO:0000256" key="1">
    <source>
        <dbReference type="SAM" id="MobiDB-lite"/>
    </source>
</evidence>
<sequence length="451" mass="47908">GRVLYSFRCRARLGFGEGGARRLGRQAAVAELVQRGLRARVRGGHEVVEGLLVVLLDAPPLLVHGAELGLRVGVARVRRAHVPPRRLGVVDEHAAAPVLVAEPEPVLHVGVALVGRAHEPVDGGLLVPGHALALHEREPVVRLRLHDARLGGLAVPVRRRRVGLVDLGEALLDGAREAVHGHGVARHGRRAEVVHGQRLVHLAADARLEQQPEREPRARVAAGRLVVEAHGVARPHGPHRRLELGRPRVAAHALALHEDRREVRRAERVAELRAALQVARRLGVVDALAEAVEPAAALGEAAAAVRLPRGRAVDAHGPARTSTVHGAFRRRVDGDAGSSPLDRCPFVGAYRSTGTHASAVDGTYTGIEALMPASAATGTAFDTRPAPVRGAYRSTDAGSSPLDGVAMPVPSQDGRVTHWLISTRARTGARRRERAPPARAAPARARRGLGP</sequence>
<dbReference type="EMBL" id="CAKKNE010000002">
    <property type="protein sequence ID" value="CAH0368874.1"/>
    <property type="molecule type" value="Genomic_DNA"/>
</dbReference>
<feature type="region of interest" description="Disordered" evidence="1">
    <location>
        <begin position="424"/>
        <end position="451"/>
    </location>
</feature>
<accession>A0A8J2WVF6</accession>
<organism evidence="2 3">
    <name type="scientific">Pelagomonas calceolata</name>
    <dbReference type="NCBI Taxonomy" id="35677"/>
    <lineage>
        <taxon>Eukaryota</taxon>
        <taxon>Sar</taxon>
        <taxon>Stramenopiles</taxon>
        <taxon>Ochrophyta</taxon>
        <taxon>Pelagophyceae</taxon>
        <taxon>Pelagomonadales</taxon>
        <taxon>Pelagomonadaceae</taxon>
        <taxon>Pelagomonas</taxon>
    </lineage>
</organism>
<name>A0A8J2WVF6_9STRA</name>
<feature type="non-terminal residue" evidence="2">
    <location>
        <position position="1"/>
    </location>
</feature>
<protein>
    <submittedName>
        <fullName evidence="2">Uncharacterized protein</fullName>
    </submittedName>
</protein>
<dbReference type="Proteomes" id="UP000789595">
    <property type="component" value="Unassembled WGS sequence"/>
</dbReference>
<proteinExistence type="predicted"/>
<comment type="caution">
    <text evidence="2">The sequence shown here is derived from an EMBL/GenBank/DDBJ whole genome shotgun (WGS) entry which is preliminary data.</text>
</comment>
<evidence type="ECO:0000313" key="3">
    <source>
        <dbReference type="Proteomes" id="UP000789595"/>
    </source>
</evidence>
<dbReference type="AlphaFoldDB" id="A0A8J2WVF6"/>
<keyword evidence="3" id="KW-1185">Reference proteome</keyword>